<sequence length="92" mass="10532">MNQYRVVLSLLSQKDAQLHDVTDIDLDFINLIGQISPGSGLVGDVFYPKILLQNMSIEYDFKIPDFVLYKRIAGHSSVFEDKNRFDRGNKPL</sequence>
<protein>
    <submittedName>
        <fullName evidence="1">Uncharacterized protein</fullName>
    </submittedName>
</protein>
<dbReference type="Proteomes" id="UP000011185">
    <property type="component" value="Unassembled WGS sequence"/>
</dbReference>
<dbReference type="HOGENOM" id="CLU_2414862_0_0_1"/>
<keyword evidence="2" id="KW-1185">Reference proteome</keyword>
<accession>L7JTX6</accession>
<dbReference type="AlphaFoldDB" id="L7JTX6"/>
<reference evidence="1 2" key="1">
    <citation type="journal article" date="2012" name="PLoS Pathog.">
        <title>The genome of the obligate intracellular parasite Trachipleistophora hominis: new insights into microsporidian genome dynamics and reductive evolution.</title>
        <authorList>
            <person name="Heinz E."/>
            <person name="Williams T.A."/>
            <person name="Nakjang S."/>
            <person name="Noel C.J."/>
            <person name="Swan D.C."/>
            <person name="Goldberg A.V."/>
            <person name="Harris S.R."/>
            <person name="Weinmaier T."/>
            <person name="Markert S."/>
            <person name="Becher D."/>
            <person name="Bernhardt J."/>
            <person name="Dagan T."/>
            <person name="Hacker C."/>
            <person name="Lucocq J.M."/>
            <person name="Schweder T."/>
            <person name="Rattei T."/>
            <person name="Hall N."/>
            <person name="Hirt R.P."/>
            <person name="Embley T.M."/>
        </authorList>
    </citation>
    <scope>NUCLEOTIDE SEQUENCE [LARGE SCALE GENOMIC DNA]</scope>
</reference>
<gene>
    <name evidence="1" type="ORF">THOM_2601</name>
</gene>
<organism evidence="1 2">
    <name type="scientific">Trachipleistophora hominis</name>
    <name type="common">Microsporidian parasite</name>
    <dbReference type="NCBI Taxonomy" id="72359"/>
    <lineage>
        <taxon>Eukaryota</taxon>
        <taxon>Fungi</taxon>
        <taxon>Fungi incertae sedis</taxon>
        <taxon>Microsporidia</taxon>
        <taxon>Pleistophoridae</taxon>
        <taxon>Trachipleistophora</taxon>
    </lineage>
</organism>
<evidence type="ECO:0000313" key="2">
    <source>
        <dbReference type="Proteomes" id="UP000011185"/>
    </source>
</evidence>
<dbReference type="EMBL" id="JH994038">
    <property type="protein sequence ID" value="ELQ74506.1"/>
    <property type="molecule type" value="Genomic_DNA"/>
</dbReference>
<evidence type="ECO:0000313" key="1">
    <source>
        <dbReference type="EMBL" id="ELQ74506.1"/>
    </source>
</evidence>
<dbReference type="InParanoid" id="L7JTX6"/>
<proteinExistence type="predicted"/>
<dbReference type="VEuPathDB" id="MicrosporidiaDB:THOM_2601"/>
<name>L7JTX6_TRAHO</name>